<dbReference type="AlphaFoldDB" id="A0A835W5U6"/>
<dbReference type="Gene3D" id="3.40.50.1820">
    <property type="entry name" value="alpha/beta hydrolase"/>
    <property type="match status" value="1"/>
</dbReference>
<keyword evidence="4" id="KW-1185">Reference proteome</keyword>
<feature type="domain" description="AB hydrolase-1" evidence="2">
    <location>
        <begin position="243"/>
        <end position="571"/>
    </location>
</feature>
<dbReference type="SUPFAM" id="SSF53474">
    <property type="entry name" value="alpha/beta-Hydrolases"/>
    <property type="match status" value="1"/>
</dbReference>
<accession>A0A835W5U6</accession>
<feature type="region of interest" description="Disordered" evidence="1">
    <location>
        <begin position="340"/>
        <end position="359"/>
    </location>
</feature>
<dbReference type="InterPro" id="IPR029058">
    <property type="entry name" value="AB_hydrolase_fold"/>
</dbReference>
<feature type="region of interest" description="Disordered" evidence="1">
    <location>
        <begin position="1"/>
        <end position="68"/>
    </location>
</feature>
<comment type="caution">
    <text evidence="3">The sequence shown here is derived from an EMBL/GenBank/DDBJ whole genome shotgun (WGS) entry which is preliminary data.</text>
</comment>
<evidence type="ECO:0000313" key="4">
    <source>
        <dbReference type="Proteomes" id="UP000613740"/>
    </source>
</evidence>
<feature type="region of interest" description="Disordered" evidence="1">
    <location>
        <begin position="137"/>
        <end position="173"/>
    </location>
</feature>
<feature type="region of interest" description="Disordered" evidence="1">
    <location>
        <begin position="206"/>
        <end position="233"/>
    </location>
</feature>
<feature type="compositionally biased region" description="Low complexity" evidence="1">
    <location>
        <begin position="216"/>
        <end position="233"/>
    </location>
</feature>
<dbReference type="Pfam" id="PF12697">
    <property type="entry name" value="Abhydrolase_6"/>
    <property type="match status" value="1"/>
</dbReference>
<evidence type="ECO:0000259" key="2">
    <source>
        <dbReference type="Pfam" id="PF12697"/>
    </source>
</evidence>
<dbReference type="PANTHER" id="PTHR43689:SF56">
    <property type="entry name" value="AB HYDROLASE-1 DOMAIN-CONTAINING PROTEIN"/>
    <property type="match status" value="1"/>
</dbReference>
<dbReference type="InterPro" id="IPR000073">
    <property type="entry name" value="AB_hydrolase_1"/>
</dbReference>
<feature type="compositionally biased region" description="Low complexity" evidence="1">
    <location>
        <begin position="47"/>
        <end position="68"/>
    </location>
</feature>
<dbReference type="EMBL" id="JAEHOD010000044">
    <property type="protein sequence ID" value="KAG2438239.1"/>
    <property type="molecule type" value="Genomic_DNA"/>
</dbReference>
<protein>
    <recommendedName>
        <fullName evidence="2">AB hydrolase-1 domain-containing protein</fullName>
    </recommendedName>
</protein>
<name>A0A835W5U6_9CHLO</name>
<dbReference type="OrthoDB" id="19657at2759"/>
<reference evidence="3" key="1">
    <citation type="journal article" date="2020" name="bioRxiv">
        <title>Comparative genomics of Chlamydomonas.</title>
        <authorList>
            <person name="Craig R.J."/>
            <person name="Hasan A.R."/>
            <person name="Ness R.W."/>
            <person name="Keightley P.D."/>
        </authorList>
    </citation>
    <scope>NUCLEOTIDE SEQUENCE</scope>
    <source>
        <strain evidence="3">CCAP 11/173</strain>
    </source>
</reference>
<organism evidence="3 4">
    <name type="scientific">Chlamydomonas schloesseri</name>
    <dbReference type="NCBI Taxonomy" id="2026947"/>
    <lineage>
        <taxon>Eukaryota</taxon>
        <taxon>Viridiplantae</taxon>
        <taxon>Chlorophyta</taxon>
        <taxon>core chlorophytes</taxon>
        <taxon>Chlorophyceae</taxon>
        <taxon>CS clade</taxon>
        <taxon>Chlamydomonadales</taxon>
        <taxon>Chlamydomonadaceae</taxon>
        <taxon>Chlamydomonas</taxon>
    </lineage>
</organism>
<gene>
    <name evidence="3" type="ORF">HYH02_010940</name>
</gene>
<feature type="compositionally biased region" description="Gly residues" evidence="1">
    <location>
        <begin position="140"/>
        <end position="166"/>
    </location>
</feature>
<proteinExistence type="predicted"/>
<evidence type="ECO:0000313" key="3">
    <source>
        <dbReference type="EMBL" id="KAG2438239.1"/>
    </source>
</evidence>
<dbReference type="PANTHER" id="PTHR43689">
    <property type="entry name" value="HYDROLASE"/>
    <property type="match status" value="1"/>
</dbReference>
<dbReference type="Proteomes" id="UP000613740">
    <property type="component" value="Unassembled WGS sequence"/>
</dbReference>
<sequence length="627" mass="62575">MLPMQSDRAAASRSGSRRAHGPPGSPMNGPATRFVAARAGAGGSGSGSSSSNTSSSYGSSGRTSGRATTSRADLNASLLSALAEQFQRESLPWIQDLIAPLLQGPPQPLTDTVSPEALGDLDSRFLDVGGLRLHVKSRRGYGGSSSGSGSGSGSGGGGGSTGGSGSGSALAQPAAREAQAAAAALQAGAGTAEAAEAAESLPAALAGVGEDGGADSDGPSGGAAPSAPASAGSDGGHLLPPVLLLMHGLNGSTFSWRLQLDELSTAVSPATGGCDVVAYDRPPYGLSSRPLGGWAEGDAEANPYTLAGGARLAAELLEKVMDEQEAVAAAAAAAAVAAAGGSSGSSSTSGSRSGQSRRRAVLVGHSAGASVAVETALRNPHLVSGLVLIAPAISVDPKGFLARADLGQLLRFAWTRALIAGDATGVNYVRRQVLKRRSEVAQGRLGIYSDESDVPQEVIDGFLLPLRAHDWDRGTLQVYRSLQVAGSPQPLQQLRVPVLIIQGRQDTAVPLAAAEAVAAALRERQAAAAASGHGAAAAAATATAAPPVTELVVLEGCGHVPMDEQPAQVLALTAEFINRHCTATVAAAGVHRRGRAQQPHTSPGDASSPGDDAVRGQLVAARVCEAD</sequence>
<feature type="region of interest" description="Disordered" evidence="1">
    <location>
        <begin position="590"/>
        <end position="612"/>
    </location>
</feature>
<evidence type="ECO:0000256" key="1">
    <source>
        <dbReference type="SAM" id="MobiDB-lite"/>
    </source>
</evidence>
<feature type="compositionally biased region" description="Low complexity" evidence="1">
    <location>
        <begin position="340"/>
        <end position="354"/>
    </location>
</feature>